<keyword evidence="3" id="KW-1185">Reference proteome</keyword>
<dbReference type="RefSeq" id="WP_276096667.1">
    <property type="nucleotide sequence ID" value="NZ_JARJBC010000030.1"/>
</dbReference>
<dbReference type="Proteomes" id="UP001216579">
    <property type="component" value="Unassembled WGS sequence"/>
</dbReference>
<evidence type="ECO:0000313" key="2">
    <source>
        <dbReference type="EMBL" id="MDF3293812.1"/>
    </source>
</evidence>
<protein>
    <submittedName>
        <fullName evidence="2">Uncharacterized protein</fullName>
    </submittedName>
</protein>
<feature type="region of interest" description="Disordered" evidence="1">
    <location>
        <begin position="109"/>
        <end position="129"/>
    </location>
</feature>
<evidence type="ECO:0000313" key="3">
    <source>
        <dbReference type="Proteomes" id="UP001216579"/>
    </source>
</evidence>
<proteinExistence type="predicted"/>
<gene>
    <name evidence="2" type="ORF">P3G67_32275</name>
</gene>
<sequence>MSEAIGTPYGGPATGPASAETVHEAYSFACLRCGHGWEQSYEIVHNTDENGRTTVTYYAGSRRVPSPLTHPACQNCGGHTVRIMRSGRVSGARRWDPMILPFPEQHERHDAAYEPGGPQSTAPGDSTARPRHHWRLADLLHLFHRGHGRGRDRAA</sequence>
<organism evidence="2 3">
    <name type="scientific">Streptomyces silvisoli</name>
    <dbReference type="NCBI Taxonomy" id="3034235"/>
    <lineage>
        <taxon>Bacteria</taxon>
        <taxon>Bacillati</taxon>
        <taxon>Actinomycetota</taxon>
        <taxon>Actinomycetes</taxon>
        <taxon>Kitasatosporales</taxon>
        <taxon>Streptomycetaceae</taxon>
        <taxon>Streptomyces</taxon>
    </lineage>
</organism>
<evidence type="ECO:0000256" key="1">
    <source>
        <dbReference type="SAM" id="MobiDB-lite"/>
    </source>
</evidence>
<dbReference type="EMBL" id="JARJBC010000030">
    <property type="protein sequence ID" value="MDF3293812.1"/>
    <property type="molecule type" value="Genomic_DNA"/>
</dbReference>
<comment type="caution">
    <text evidence="2">The sequence shown here is derived from an EMBL/GenBank/DDBJ whole genome shotgun (WGS) entry which is preliminary data.</text>
</comment>
<accession>A0ABT5ZVH3</accession>
<reference evidence="2 3" key="1">
    <citation type="submission" date="2023-03" db="EMBL/GenBank/DDBJ databases">
        <title>Draft genome sequence of Streptomyces sp. RB6PN23 isolated from peat swamp forest in Thailand.</title>
        <authorList>
            <person name="Klaysubun C."/>
            <person name="Duangmal K."/>
        </authorList>
    </citation>
    <scope>NUCLEOTIDE SEQUENCE [LARGE SCALE GENOMIC DNA]</scope>
    <source>
        <strain evidence="2 3">RB6PN23</strain>
    </source>
</reference>
<name>A0ABT5ZVH3_9ACTN</name>